<dbReference type="EMBL" id="MN740292">
    <property type="protein sequence ID" value="QHT98382.1"/>
    <property type="molecule type" value="Genomic_DNA"/>
</dbReference>
<reference evidence="1" key="1">
    <citation type="journal article" date="2020" name="Nature">
        <title>Giant virus diversity and host interactions through global metagenomics.</title>
        <authorList>
            <person name="Schulz F."/>
            <person name="Roux S."/>
            <person name="Paez-Espino D."/>
            <person name="Jungbluth S."/>
            <person name="Walsh D.A."/>
            <person name="Denef V.J."/>
            <person name="McMahon K.D."/>
            <person name="Konstantinidis K.T."/>
            <person name="Eloe-Fadrosh E.A."/>
            <person name="Kyrpides N.C."/>
            <person name="Woyke T."/>
        </authorList>
    </citation>
    <scope>NUCLEOTIDE SEQUENCE</scope>
    <source>
        <strain evidence="1">GVMAG-M-3300025652-16</strain>
    </source>
</reference>
<sequence>MSQRLGMADGRCFTVNSSAQLFNNYVMKQNGISFEDNYSYRKLLQSQGPQLLTKVQENVQGKGPCIKCDNPLVDTSKIY</sequence>
<evidence type="ECO:0000313" key="1">
    <source>
        <dbReference type="EMBL" id="QHT98382.1"/>
    </source>
</evidence>
<name>A0A6C0IZB1_9ZZZZ</name>
<protein>
    <submittedName>
        <fullName evidence="1">Uncharacterized protein</fullName>
    </submittedName>
</protein>
<accession>A0A6C0IZB1</accession>
<dbReference type="AlphaFoldDB" id="A0A6C0IZB1"/>
<organism evidence="1">
    <name type="scientific">viral metagenome</name>
    <dbReference type="NCBI Taxonomy" id="1070528"/>
    <lineage>
        <taxon>unclassified sequences</taxon>
        <taxon>metagenomes</taxon>
        <taxon>organismal metagenomes</taxon>
    </lineage>
</organism>
<proteinExistence type="predicted"/>